<feature type="domain" description="Myb-like" evidence="5">
    <location>
        <begin position="102"/>
        <end position="153"/>
    </location>
</feature>
<evidence type="ECO:0008006" key="9">
    <source>
        <dbReference type="Google" id="ProtNLM"/>
    </source>
</evidence>
<comment type="caution">
    <text evidence="7">The sequence shown here is derived from an EMBL/GenBank/DDBJ whole genome shotgun (WGS) entry which is preliminary data.</text>
</comment>
<dbReference type="FunFam" id="1.10.10.60:FF:000007">
    <property type="entry name" value="Two-component response regulator"/>
    <property type="match status" value="1"/>
</dbReference>
<dbReference type="PANTHER" id="PTHR31499">
    <property type="entry name" value="MYB FAMILY TRANSCRIPTION FACTOR PHL11"/>
    <property type="match status" value="1"/>
</dbReference>
<dbReference type="SUPFAM" id="SSF46689">
    <property type="entry name" value="Homeodomain-like"/>
    <property type="match status" value="1"/>
</dbReference>
<name>A0AAD9MNE0_PROWI</name>
<dbReference type="InterPro" id="IPR046955">
    <property type="entry name" value="PHR1-like"/>
</dbReference>
<feature type="compositionally biased region" description="Polar residues" evidence="4">
    <location>
        <begin position="183"/>
        <end position="196"/>
    </location>
</feature>
<keyword evidence="3" id="KW-0539">Nucleus</keyword>
<keyword evidence="1" id="KW-0805">Transcription regulation</keyword>
<dbReference type="InterPro" id="IPR001005">
    <property type="entry name" value="SANT/Myb"/>
</dbReference>
<evidence type="ECO:0000259" key="6">
    <source>
        <dbReference type="Pfam" id="PF14379"/>
    </source>
</evidence>
<organism evidence="7 8">
    <name type="scientific">Prototheca wickerhamii</name>
    <dbReference type="NCBI Taxonomy" id="3111"/>
    <lineage>
        <taxon>Eukaryota</taxon>
        <taxon>Viridiplantae</taxon>
        <taxon>Chlorophyta</taxon>
        <taxon>core chlorophytes</taxon>
        <taxon>Trebouxiophyceae</taxon>
        <taxon>Chlorellales</taxon>
        <taxon>Chlorellaceae</taxon>
        <taxon>Prototheca</taxon>
    </lineage>
</organism>
<evidence type="ECO:0000256" key="1">
    <source>
        <dbReference type="ARBA" id="ARBA00023015"/>
    </source>
</evidence>
<feature type="compositionally biased region" description="Low complexity" evidence="4">
    <location>
        <begin position="401"/>
        <end position="410"/>
    </location>
</feature>
<feature type="domain" description="MYB-CC type transcription factor LHEQLE-containing" evidence="6">
    <location>
        <begin position="285"/>
        <end position="325"/>
    </location>
</feature>
<feature type="compositionally biased region" description="Gly residues" evidence="4">
    <location>
        <begin position="85"/>
        <end position="94"/>
    </location>
</feature>
<dbReference type="EMBL" id="JASFZW010000004">
    <property type="protein sequence ID" value="KAK2078571.1"/>
    <property type="molecule type" value="Genomic_DNA"/>
</dbReference>
<evidence type="ECO:0000313" key="7">
    <source>
        <dbReference type="EMBL" id="KAK2078571.1"/>
    </source>
</evidence>
<dbReference type="GO" id="GO:0003700">
    <property type="term" value="F:DNA-binding transcription factor activity"/>
    <property type="evidence" value="ECO:0007669"/>
    <property type="project" value="InterPro"/>
</dbReference>
<feature type="compositionally biased region" description="Pro residues" evidence="4">
    <location>
        <begin position="22"/>
        <end position="40"/>
    </location>
</feature>
<feature type="compositionally biased region" description="Low complexity" evidence="4">
    <location>
        <begin position="60"/>
        <end position="80"/>
    </location>
</feature>
<dbReference type="InterPro" id="IPR006447">
    <property type="entry name" value="Myb_dom_plants"/>
</dbReference>
<dbReference type="InterPro" id="IPR025756">
    <property type="entry name" value="Myb_CC_LHEQLE"/>
</dbReference>
<feature type="region of interest" description="Disordered" evidence="4">
    <location>
        <begin position="395"/>
        <end position="427"/>
    </location>
</feature>
<dbReference type="Pfam" id="PF14379">
    <property type="entry name" value="Myb_CC_LHEQLE"/>
    <property type="match status" value="1"/>
</dbReference>
<evidence type="ECO:0000256" key="4">
    <source>
        <dbReference type="SAM" id="MobiDB-lite"/>
    </source>
</evidence>
<feature type="region of interest" description="Disordered" evidence="4">
    <location>
        <begin position="1"/>
        <end position="99"/>
    </location>
</feature>
<dbReference type="AlphaFoldDB" id="A0AAD9MNE0"/>
<sequence length="427" mass="43041">MGDPAGFGAPPPPGWYGWAPGVLPPLAPPPQSMALAPPPHAGYNPGAAMYAAPSHGGMLPAPQGGSPYPAGGSPQSSSAGERGNDGGYGSGAGGSSALSKSRLRWTPSLHASFARSVAQLGGPERATPKGILQLMGVPGLTIYHIKSHLQKYRLSIKLSSDPDLEPDQSRSQGSRLAGGSPVAGSSATTRGGSPSLAQADWPAGPAGSLGPGGASPSARHVGGPDAASAPPGAHGASPASSEAPLLGSRPGSATLERGAGLPLAPGLQAAVAEPRDPGKRRRVLEEALLMQMDMQRKLYEQLESQRHLQQRLEAHGRYISTLLQDSGLDENALGMAGGSGALPGPPGAVGGAAEPPSPLTAMQRFPRTLAAAGSAPGTPGLVDIDPETLFSLDESLTLGGKAPRSRSASPSKRRRLLAEPEPSAPRE</sequence>
<evidence type="ECO:0000256" key="3">
    <source>
        <dbReference type="ARBA" id="ARBA00023242"/>
    </source>
</evidence>
<feature type="compositionally biased region" description="Low complexity" evidence="4">
    <location>
        <begin position="214"/>
        <end position="244"/>
    </location>
</feature>
<dbReference type="PANTHER" id="PTHR31499:SF11">
    <property type="entry name" value="MYB FAMILY TRANSCRIPTION FACTOR PHL8"/>
    <property type="match status" value="1"/>
</dbReference>
<dbReference type="NCBIfam" id="TIGR01557">
    <property type="entry name" value="myb_SHAQKYF"/>
    <property type="match status" value="1"/>
</dbReference>
<keyword evidence="8" id="KW-1185">Reference proteome</keyword>
<dbReference type="GO" id="GO:0003677">
    <property type="term" value="F:DNA binding"/>
    <property type="evidence" value="ECO:0007669"/>
    <property type="project" value="InterPro"/>
</dbReference>
<dbReference type="Pfam" id="PF00249">
    <property type="entry name" value="Myb_DNA-binding"/>
    <property type="match status" value="1"/>
</dbReference>
<protein>
    <recommendedName>
        <fullName evidence="9">HTH myb-type domain-containing protein</fullName>
    </recommendedName>
</protein>
<reference evidence="7" key="1">
    <citation type="submission" date="2021-01" db="EMBL/GenBank/DDBJ databases">
        <authorList>
            <person name="Eckstrom K.M.E."/>
        </authorList>
    </citation>
    <scope>NUCLEOTIDE SEQUENCE</scope>
    <source>
        <strain evidence="7">UVCC 0001</strain>
    </source>
</reference>
<evidence type="ECO:0000256" key="2">
    <source>
        <dbReference type="ARBA" id="ARBA00023163"/>
    </source>
</evidence>
<dbReference type="InterPro" id="IPR009057">
    <property type="entry name" value="Homeodomain-like_sf"/>
</dbReference>
<dbReference type="Proteomes" id="UP001255856">
    <property type="component" value="Unassembled WGS sequence"/>
</dbReference>
<keyword evidence="2" id="KW-0804">Transcription</keyword>
<gene>
    <name evidence="7" type="ORF">QBZ16_003411</name>
</gene>
<dbReference type="Gene3D" id="1.10.10.60">
    <property type="entry name" value="Homeodomain-like"/>
    <property type="match status" value="1"/>
</dbReference>
<evidence type="ECO:0000313" key="8">
    <source>
        <dbReference type="Proteomes" id="UP001255856"/>
    </source>
</evidence>
<feature type="region of interest" description="Disordered" evidence="4">
    <location>
        <begin position="161"/>
        <end position="260"/>
    </location>
</feature>
<evidence type="ECO:0000259" key="5">
    <source>
        <dbReference type="Pfam" id="PF00249"/>
    </source>
</evidence>
<proteinExistence type="predicted"/>
<accession>A0AAD9MNE0</accession>